<name>A0ABW8Y6P9_9FLAO</name>
<organism evidence="2 3">
    <name type="scientific">Chryseobacterium terrae</name>
    <dbReference type="NCBI Taxonomy" id="3163299"/>
    <lineage>
        <taxon>Bacteria</taxon>
        <taxon>Pseudomonadati</taxon>
        <taxon>Bacteroidota</taxon>
        <taxon>Flavobacteriia</taxon>
        <taxon>Flavobacteriales</taxon>
        <taxon>Weeksellaceae</taxon>
        <taxon>Chryseobacterium group</taxon>
        <taxon>Chryseobacterium</taxon>
    </lineage>
</organism>
<feature type="signal peptide" evidence="1">
    <location>
        <begin position="1"/>
        <end position="19"/>
    </location>
</feature>
<feature type="chain" id="PRO_5047503973" evidence="1">
    <location>
        <begin position="20"/>
        <end position="102"/>
    </location>
</feature>
<gene>
    <name evidence="2" type="ORF">ABS765_15595</name>
</gene>
<accession>A0ABW8Y6P9</accession>
<keyword evidence="1" id="KW-0732">Signal</keyword>
<evidence type="ECO:0000313" key="2">
    <source>
        <dbReference type="EMBL" id="MFL9835442.1"/>
    </source>
</evidence>
<dbReference type="EMBL" id="JBELPY010000013">
    <property type="protein sequence ID" value="MFL9835442.1"/>
    <property type="molecule type" value="Genomic_DNA"/>
</dbReference>
<evidence type="ECO:0000256" key="1">
    <source>
        <dbReference type="SAM" id="SignalP"/>
    </source>
</evidence>
<dbReference type="Proteomes" id="UP001629058">
    <property type="component" value="Unassembled WGS sequence"/>
</dbReference>
<keyword evidence="3" id="KW-1185">Reference proteome</keyword>
<dbReference type="RefSeq" id="WP_408092188.1">
    <property type="nucleotide sequence ID" value="NZ_JBELPY010000013.1"/>
</dbReference>
<sequence>MKDAIKMILVGMMSFIAIARSCVKTGAKVAHVSEPMLMEARYLKNAGALEKEGISAANTFKSLKTTKDAADVKAAIEKLNEINDKDTIKNIKQKKAKKRIKK</sequence>
<comment type="caution">
    <text evidence="2">The sequence shown here is derived from an EMBL/GenBank/DDBJ whole genome shotgun (WGS) entry which is preliminary data.</text>
</comment>
<proteinExistence type="predicted"/>
<protein>
    <submittedName>
        <fullName evidence="2">Uncharacterized protein</fullName>
    </submittedName>
</protein>
<reference evidence="2 3" key="1">
    <citation type="submission" date="2024-06" db="EMBL/GenBank/DDBJ databases">
        <authorList>
            <person name="Kaempfer P."/>
            <person name="Viver T."/>
        </authorList>
    </citation>
    <scope>NUCLEOTIDE SEQUENCE [LARGE SCALE GENOMIC DNA]</scope>
    <source>
        <strain evidence="2 3">ST-37</strain>
    </source>
</reference>
<evidence type="ECO:0000313" key="3">
    <source>
        <dbReference type="Proteomes" id="UP001629058"/>
    </source>
</evidence>